<dbReference type="AlphaFoldDB" id="A0A9K3IIS3"/>
<protein>
    <submittedName>
        <fullName evidence="2">Uncharacterized protein</fullName>
    </submittedName>
</protein>
<sequence length="57" mass="6360">MIGIMCLCMSLYICATTGSEDRLVILGYVSTRVCVCIKLKKCPDMLSYDKRAMVYGV</sequence>
<reference evidence="2" key="1">
    <citation type="journal article" date="2017" name="Nature">
        <title>The sunflower genome provides insights into oil metabolism, flowering and Asterid evolution.</title>
        <authorList>
            <person name="Badouin H."/>
            <person name="Gouzy J."/>
            <person name="Grassa C.J."/>
            <person name="Murat F."/>
            <person name="Staton S.E."/>
            <person name="Cottret L."/>
            <person name="Lelandais-Briere C."/>
            <person name="Owens G.L."/>
            <person name="Carrere S."/>
            <person name="Mayjonade B."/>
            <person name="Legrand L."/>
            <person name="Gill N."/>
            <person name="Kane N.C."/>
            <person name="Bowers J.E."/>
            <person name="Hubner S."/>
            <person name="Bellec A."/>
            <person name="Berard A."/>
            <person name="Berges H."/>
            <person name="Blanchet N."/>
            <person name="Boniface M.C."/>
            <person name="Brunel D."/>
            <person name="Catrice O."/>
            <person name="Chaidir N."/>
            <person name="Claudel C."/>
            <person name="Donnadieu C."/>
            <person name="Faraut T."/>
            <person name="Fievet G."/>
            <person name="Helmstetter N."/>
            <person name="King M."/>
            <person name="Knapp S.J."/>
            <person name="Lai Z."/>
            <person name="Le Paslier M.C."/>
            <person name="Lippi Y."/>
            <person name="Lorenzon L."/>
            <person name="Mandel J.R."/>
            <person name="Marage G."/>
            <person name="Marchand G."/>
            <person name="Marquand E."/>
            <person name="Bret-Mestries E."/>
            <person name="Morien E."/>
            <person name="Nambeesan S."/>
            <person name="Nguyen T."/>
            <person name="Pegot-Espagnet P."/>
            <person name="Pouilly N."/>
            <person name="Raftis F."/>
            <person name="Sallet E."/>
            <person name="Schiex T."/>
            <person name="Thomas J."/>
            <person name="Vandecasteele C."/>
            <person name="Vares D."/>
            <person name="Vear F."/>
            <person name="Vautrin S."/>
            <person name="Crespi M."/>
            <person name="Mangin B."/>
            <person name="Burke J.M."/>
            <person name="Salse J."/>
            <person name="Munos S."/>
            <person name="Vincourt P."/>
            <person name="Rieseberg L.H."/>
            <person name="Langlade N.B."/>
        </authorList>
    </citation>
    <scope>NUCLEOTIDE SEQUENCE</scope>
    <source>
        <tissue evidence="2">Leaves</tissue>
    </source>
</reference>
<comment type="caution">
    <text evidence="2">The sequence shown here is derived from an EMBL/GenBank/DDBJ whole genome shotgun (WGS) entry which is preliminary data.</text>
</comment>
<evidence type="ECO:0000313" key="2">
    <source>
        <dbReference type="EMBL" id="KAF5797340.1"/>
    </source>
</evidence>
<keyword evidence="3" id="KW-1185">Reference proteome</keyword>
<reference evidence="2" key="2">
    <citation type="submission" date="2020-06" db="EMBL/GenBank/DDBJ databases">
        <title>Helianthus annuus Genome sequencing and assembly Release 2.</title>
        <authorList>
            <person name="Gouzy J."/>
            <person name="Langlade N."/>
            <person name="Munos S."/>
        </authorList>
    </citation>
    <scope>NUCLEOTIDE SEQUENCE</scope>
    <source>
        <tissue evidence="2">Leaves</tissue>
    </source>
</reference>
<feature type="chain" id="PRO_5039885690" evidence="1">
    <location>
        <begin position="19"/>
        <end position="57"/>
    </location>
</feature>
<dbReference type="EMBL" id="MNCJ02000322">
    <property type="protein sequence ID" value="KAF5797340.1"/>
    <property type="molecule type" value="Genomic_DNA"/>
</dbReference>
<evidence type="ECO:0000256" key="1">
    <source>
        <dbReference type="SAM" id="SignalP"/>
    </source>
</evidence>
<gene>
    <name evidence="2" type="ORF">HanXRQr2_Chr07g0279501</name>
</gene>
<feature type="signal peptide" evidence="1">
    <location>
        <begin position="1"/>
        <end position="18"/>
    </location>
</feature>
<dbReference type="Proteomes" id="UP000215914">
    <property type="component" value="Unassembled WGS sequence"/>
</dbReference>
<evidence type="ECO:0000313" key="3">
    <source>
        <dbReference type="Proteomes" id="UP000215914"/>
    </source>
</evidence>
<proteinExistence type="predicted"/>
<keyword evidence="1" id="KW-0732">Signal</keyword>
<dbReference type="Gramene" id="mRNA:HanXRQr2_Chr07g0279501">
    <property type="protein sequence ID" value="CDS:HanXRQr2_Chr07g0279501.1"/>
    <property type="gene ID" value="HanXRQr2_Chr07g0279501"/>
</dbReference>
<organism evidence="2 3">
    <name type="scientific">Helianthus annuus</name>
    <name type="common">Common sunflower</name>
    <dbReference type="NCBI Taxonomy" id="4232"/>
    <lineage>
        <taxon>Eukaryota</taxon>
        <taxon>Viridiplantae</taxon>
        <taxon>Streptophyta</taxon>
        <taxon>Embryophyta</taxon>
        <taxon>Tracheophyta</taxon>
        <taxon>Spermatophyta</taxon>
        <taxon>Magnoliopsida</taxon>
        <taxon>eudicotyledons</taxon>
        <taxon>Gunneridae</taxon>
        <taxon>Pentapetalae</taxon>
        <taxon>asterids</taxon>
        <taxon>campanulids</taxon>
        <taxon>Asterales</taxon>
        <taxon>Asteraceae</taxon>
        <taxon>Asteroideae</taxon>
        <taxon>Heliantheae alliance</taxon>
        <taxon>Heliantheae</taxon>
        <taxon>Helianthus</taxon>
    </lineage>
</organism>
<accession>A0A9K3IIS3</accession>
<name>A0A9K3IIS3_HELAN</name>